<dbReference type="EMBL" id="SRRZ01000096">
    <property type="protein sequence ID" value="NQE36741.1"/>
    <property type="molecule type" value="Genomic_DNA"/>
</dbReference>
<protein>
    <submittedName>
        <fullName evidence="1">Uncharacterized protein</fullName>
    </submittedName>
</protein>
<evidence type="ECO:0000313" key="2">
    <source>
        <dbReference type="Proteomes" id="UP000702425"/>
    </source>
</evidence>
<keyword evidence="2" id="KW-1185">Reference proteome</keyword>
<evidence type="ECO:0000313" key="1">
    <source>
        <dbReference type="EMBL" id="NQE36741.1"/>
    </source>
</evidence>
<gene>
    <name evidence="1" type="ORF">E5S67_04506</name>
</gene>
<name>A0ABX2D2F8_9CYAN</name>
<dbReference type="Proteomes" id="UP000702425">
    <property type="component" value="Unassembled WGS sequence"/>
</dbReference>
<organism evidence="1 2">
    <name type="scientific">Microcoleus asticus IPMA8</name>
    <dbReference type="NCBI Taxonomy" id="2563858"/>
    <lineage>
        <taxon>Bacteria</taxon>
        <taxon>Bacillati</taxon>
        <taxon>Cyanobacteriota</taxon>
        <taxon>Cyanophyceae</taxon>
        <taxon>Oscillatoriophycideae</taxon>
        <taxon>Oscillatoriales</taxon>
        <taxon>Microcoleaceae</taxon>
        <taxon>Microcoleus</taxon>
        <taxon>Microcoleus asticus</taxon>
    </lineage>
</organism>
<reference evidence="1 2" key="1">
    <citation type="journal article" date="2020" name="Sci. Rep.">
        <title>A novel cyanobacterial geosmin producer, revising GeoA distribution and dispersion patterns in Bacteria.</title>
        <authorList>
            <person name="Churro C."/>
            <person name="Semedo-Aguiar A.P."/>
            <person name="Silva A.D."/>
            <person name="Pereira-Leal J.B."/>
            <person name="Leite R.B."/>
        </authorList>
    </citation>
    <scope>NUCLEOTIDE SEQUENCE [LARGE SCALE GENOMIC DNA]</scope>
    <source>
        <strain evidence="1 2">IPMA8</strain>
    </source>
</reference>
<proteinExistence type="predicted"/>
<dbReference type="RefSeq" id="WP_172190607.1">
    <property type="nucleotide sequence ID" value="NZ_CAWPPK010000314.1"/>
</dbReference>
<accession>A0ABX2D2F8</accession>
<sequence>MTLDTGLTREEQLRSLQAQVNEIFAEAISNKITLEVFALEIWVNAVKQEAPYVAIASRMINLATGLVQDENLAFLRFLAKETLAQNIAKSQWAVQLIYNGLVINNRSQPIPLKNHGTNTN</sequence>
<comment type="caution">
    <text evidence="1">The sequence shown here is derived from an EMBL/GenBank/DDBJ whole genome shotgun (WGS) entry which is preliminary data.</text>
</comment>